<feature type="transmembrane region" description="Helical" evidence="6">
    <location>
        <begin position="73"/>
        <end position="91"/>
    </location>
</feature>
<evidence type="ECO:0000256" key="4">
    <source>
        <dbReference type="ARBA" id="ARBA00022989"/>
    </source>
</evidence>
<evidence type="ECO:0000259" key="7">
    <source>
        <dbReference type="Pfam" id="PF06271"/>
    </source>
</evidence>
<keyword evidence="2" id="KW-1003">Cell membrane</keyword>
<dbReference type="AlphaFoldDB" id="A0A645J1P1"/>
<evidence type="ECO:0000256" key="6">
    <source>
        <dbReference type="SAM" id="Phobius"/>
    </source>
</evidence>
<keyword evidence="4 6" id="KW-1133">Transmembrane helix</keyword>
<feature type="transmembrane region" description="Helical" evidence="6">
    <location>
        <begin position="20"/>
        <end position="39"/>
    </location>
</feature>
<evidence type="ECO:0000256" key="2">
    <source>
        <dbReference type="ARBA" id="ARBA00022475"/>
    </source>
</evidence>
<evidence type="ECO:0000313" key="8">
    <source>
        <dbReference type="EMBL" id="MPN57090.1"/>
    </source>
</evidence>
<dbReference type="PANTHER" id="PTHR36115:SF4">
    <property type="entry name" value="MEMBRANE PROTEIN"/>
    <property type="match status" value="1"/>
</dbReference>
<keyword evidence="3 6" id="KW-0812">Transmembrane</keyword>
<name>A0A645J1P1_9ZZZZ</name>
<keyword evidence="5 6" id="KW-0472">Membrane</keyword>
<comment type="caution">
    <text evidence="8">The sequence shown here is derived from an EMBL/GenBank/DDBJ whole genome shotgun (WGS) entry which is preliminary data.</text>
</comment>
<evidence type="ECO:0000256" key="5">
    <source>
        <dbReference type="ARBA" id="ARBA00023136"/>
    </source>
</evidence>
<evidence type="ECO:0000256" key="3">
    <source>
        <dbReference type="ARBA" id="ARBA00022692"/>
    </source>
</evidence>
<dbReference type="Pfam" id="PF06271">
    <property type="entry name" value="RDD"/>
    <property type="match status" value="1"/>
</dbReference>
<dbReference type="PANTHER" id="PTHR36115">
    <property type="entry name" value="PROLINE-RICH ANTIGEN HOMOLOG-RELATED"/>
    <property type="match status" value="1"/>
</dbReference>
<dbReference type="GO" id="GO:0005886">
    <property type="term" value="C:plasma membrane"/>
    <property type="evidence" value="ECO:0007669"/>
    <property type="project" value="UniProtKB-SubCell"/>
</dbReference>
<protein>
    <recommendedName>
        <fullName evidence="7">RDD domain-containing protein</fullName>
    </recommendedName>
</protein>
<evidence type="ECO:0000256" key="1">
    <source>
        <dbReference type="ARBA" id="ARBA00004651"/>
    </source>
</evidence>
<sequence>MLVSLYGWEYFDSEELLAGPADFLITWVLPAVAVIWFWMQRQATPGKAALALRVVDAESGSPLSLAQSIGRYLAYYVSIIPLGLGLLWVGFDSRKQGWHDKLASTVVVRAKTRGPQPVRFPHG</sequence>
<organism evidence="8">
    <name type="scientific">bioreactor metagenome</name>
    <dbReference type="NCBI Taxonomy" id="1076179"/>
    <lineage>
        <taxon>unclassified sequences</taxon>
        <taxon>metagenomes</taxon>
        <taxon>ecological metagenomes</taxon>
    </lineage>
</organism>
<comment type="subcellular location">
    <subcellularLocation>
        <location evidence="1">Cell membrane</location>
        <topology evidence="1">Multi-pass membrane protein</topology>
    </subcellularLocation>
</comment>
<feature type="domain" description="RDD" evidence="7">
    <location>
        <begin position="15"/>
        <end position="103"/>
    </location>
</feature>
<proteinExistence type="predicted"/>
<accession>A0A645J1P1</accession>
<dbReference type="EMBL" id="VSSQ01128211">
    <property type="protein sequence ID" value="MPN57090.1"/>
    <property type="molecule type" value="Genomic_DNA"/>
</dbReference>
<reference evidence="8" key="1">
    <citation type="submission" date="2019-08" db="EMBL/GenBank/DDBJ databases">
        <authorList>
            <person name="Kucharzyk K."/>
            <person name="Murdoch R.W."/>
            <person name="Higgins S."/>
            <person name="Loffler F."/>
        </authorList>
    </citation>
    <scope>NUCLEOTIDE SEQUENCE</scope>
</reference>
<dbReference type="InterPro" id="IPR051791">
    <property type="entry name" value="Pra-immunoreactive"/>
</dbReference>
<gene>
    <name evidence="8" type="ORF">SDC9_204784</name>
</gene>
<dbReference type="InterPro" id="IPR010432">
    <property type="entry name" value="RDD"/>
</dbReference>